<sequence>MHRPMKLYPLSRIFSNNPLVSICWESSSSSIRVLAPSSTRNRLQAI</sequence>
<reference evidence="1" key="1">
    <citation type="submission" date="2014-09" db="EMBL/GenBank/DDBJ databases">
        <authorList>
            <person name="Magalhaes I.L.F."/>
            <person name="Oliveira U."/>
            <person name="Santos F.R."/>
            <person name="Vidigal T.H.D.A."/>
            <person name="Brescovit A.D."/>
            <person name="Santos A.J."/>
        </authorList>
    </citation>
    <scope>NUCLEOTIDE SEQUENCE</scope>
    <source>
        <tissue evidence="1">Shoot tissue taken approximately 20 cm above the soil surface</tissue>
    </source>
</reference>
<proteinExistence type="predicted"/>
<reference evidence="1" key="2">
    <citation type="journal article" date="2015" name="Data Brief">
        <title>Shoot transcriptome of the giant reed, Arundo donax.</title>
        <authorList>
            <person name="Barrero R.A."/>
            <person name="Guerrero F.D."/>
            <person name="Moolhuijzen P."/>
            <person name="Goolsby J.A."/>
            <person name="Tidwell J."/>
            <person name="Bellgard S.E."/>
            <person name="Bellgard M.I."/>
        </authorList>
    </citation>
    <scope>NUCLEOTIDE SEQUENCE</scope>
    <source>
        <tissue evidence="1">Shoot tissue taken approximately 20 cm above the soil surface</tissue>
    </source>
</reference>
<evidence type="ECO:0000313" key="1">
    <source>
        <dbReference type="EMBL" id="JAD25805.1"/>
    </source>
</evidence>
<dbReference type="EMBL" id="GBRH01272090">
    <property type="protein sequence ID" value="JAD25805.1"/>
    <property type="molecule type" value="Transcribed_RNA"/>
</dbReference>
<dbReference type="AlphaFoldDB" id="A0A0A8YKE7"/>
<name>A0A0A8YKE7_ARUDO</name>
<protein>
    <submittedName>
        <fullName evidence="1">Uncharacterized protein</fullName>
    </submittedName>
</protein>
<organism evidence="1">
    <name type="scientific">Arundo donax</name>
    <name type="common">Giant reed</name>
    <name type="synonym">Donax arundinaceus</name>
    <dbReference type="NCBI Taxonomy" id="35708"/>
    <lineage>
        <taxon>Eukaryota</taxon>
        <taxon>Viridiplantae</taxon>
        <taxon>Streptophyta</taxon>
        <taxon>Embryophyta</taxon>
        <taxon>Tracheophyta</taxon>
        <taxon>Spermatophyta</taxon>
        <taxon>Magnoliopsida</taxon>
        <taxon>Liliopsida</taxon>
        <taxon>Poales</taxon>
        <taxon>Poaceae</taxon>
        <taxon>PACMAD clade</taxon>
        <taxon>Arundinoideae</taxon>
        <taxon>Arundineae</taxon>
        <taxon>Arundo</taxon>
    </lineage>
</organism>
<accession>A0A0A8YKE7</accession>